<dbReference type="EMBL" id="BMKK01000001">
    <property type="protein sequence ID" value="GGD45066.1"/>
    <property type="molecule type" value="Genomic_DNA"/>
</dbReference>
<reference evidence="1" key="2">
    <citation type="submission" date="2020-09" db="EMBL/GenBank/DDBJ databases">
        <authorList>
            <person name="Sun Q."/>
            <person name="Zhou Y."/>
        </authorList>
    </citation>
    <scope>NUCLEOTIDE SEQUENCE</scope>
    <source>
        <strain evidence="1">CGMCC 1.15958</strain>
    </source>
</reference>
<evidence type="ECO:0000313" key="1">
    <source>
        <dbReference type="EMBL" id="GGD45066.1"/>
    </source>
</evidence>
<protein>
    <submittedName>
        <fullName evidence="1">Uncharacterized protein</fullName>
    </submittedName>
</protein>
<dbReference type="Proteomes" id="UP000609064">
    <property type="component" value="Unassembled WGS sequence"/>
</dbReference>
<comment type="caution">
    <text evidence="1">The sequence shown here is derived from an EMBL/GenBank/DDBJ whole genome shotgun (WGS) entry which is preliminary data.</text>
</comment>
<dbReference type="AlphaFoldDB" id="A0A916YH76"/>
<reference evidence="1" key="1">
    <citation type="journal article" date="2014" name="Int. J. Syst. Evol. Microbiol.">
        <title>Complete genome sequence of Corynebacterium casei LMG S-19264T (=DSM 44701T), isolated from a smear-ripened cheese.</title>
        <authorList>
            <consortium name="US DOE Joint Genome Institute (JGI-PGF)"/>
            <person name="Walter F."/>
            <person name="Albersmeier A."/>
            <person name="Kalinowski J."/>
            <person name="Ruckert C."/>
        </authorList>
    </citation>
    <scope>NUCLEOTIDE SEQUENCE</scope>
    <source>
        <strain evidence="1">CGMCC 1.15958</strain>
    </source>
</reference>
<sequence>MQKSILEEKNELPDGVYLSHLVTKKVETKHRRLFFELFNNTEFRTPEGVLYLDLRTILGVKVKLLSVETNTIKPRERCVFYIDVEQYVARFKKIGWFLYPLYAEVQTTDIHGECKNSGKEEDLVAYGKKIDNLKKK</sequence>
<dbReference type="RefSeq" id="WP_188764567.1">
    <property type="nucleotide sequence ID" value="NZ_BMKK01000001.1"/>
</dbReference>
<name>A0A916YH76_9BACT</name>
<gene>
    <name evidence="1" type="ORF">GCM10011514_06380</name>
</gene>
<keyword evidence="2" id="KW-1185">Reference proteome</keyword>
<accession>A0A916YH76</accession>
<organism evidence="1 2">
    <name type="scientific">Emticicia aquatilis</name>
    <dbReference type="NCBI Taxonomy" id="1537369"/>
    <lineage>
        <taxon>Bacteria</taxon>
        <taxon>Pseudomonadati</taxon>
        <taxon>Bacteroidota</taxon>
        <taxon>Cytophagia</taxon>
        <taxon>Cytophagales</taxon>
        <taxon>Leadbetterellaceae</taxon>
        <taxon>Emticicia</taxon>
    </lineage>
</organism>
<evidence type="ECO:0000313" key="2">
    <source>
        <dbReference type="Proteomes" id="UP000609064"/>
    </source>
</evidence>
<proteinExistence type="predicted"/>